<dbReference type="EMBL" id="CP002116">
    <property type="protein sequence ID" value="ADK80417.1"/>
    <property type="molecule type" value="Genomic_DNA"/>
</dbReference>
<dbReference type="RefSeq" id="WP_013253881.1">
    <property type="nucleotide sequence ID" value="NC_014364.1"/>
</dbReference>
<reference evidence="2" key="1">
    <citation type="journal article" date="2010" name="Stand. Genomic Sci.">
        <title>Complete genome sequence of Spirochaeta smaragdinae type strain (SEBR 4228).</title>
        <authorList>
            <person name="Mavromatis K."/>
            <person name="Yasawong M."/>
            <person name="Chertkov O."/>
            <person name="Lapidus A."/>
            <person name="Lucas S."/>
            <person name="Nolan M."/>
            <person name="Del Rio T.G."/>
            <person name="Tice H."/>
            <person name="Cheng J.F."/>
            <person name="Pitluck S."/>
            <person name="Liolios K."/>
            <person name="Ivanova N."/>
            <person name="Tapia R."/>
            <person name="Han C."/>
            <person name="Bruce D."/>
            <person name="Goodwin L."/>
            <person name="Pati A."/>
            <person name="Chen A."/>
            <person name="Palaniappan K."/>
            <person name="Land M."/>
            <person name="Hauser L."/>
            <person name="Chang Y.J."/>
            <person name="Jeffries C.D."/>
            <person name="Detter J.C."/>
            <person name="Rohde M."/>
            <person name="Brambilla E."/>
            <person name="Spring S."/>
            <person name="Goker M."/>
            <person name="Sikorski J."/>
            <person name="Woyke T."/>
            <person name="Bristow J."/>
            <person name="Eisen J.A."/>
            <person name="Markowitz V."/>
            <person name="Hugenholtz P."/>
            <person name="Klenk H.P."/>
            <person name="Kyrpides N.C."/>
        </authorList>
    </citation>
    <scope>NUCLEOTIDE SEQUENCE [LARGE SCALE GENOMIC DNA]</scope>
    <source>
        <strain evidence="2">DSM 11293 / JCM 15392 / SEBR 4228</strain>
    </source>
</reference>
<keyword evidence="2" id="KW-1185">Reference proteome</keyword>
<name>E1R3Z5_SEDSS</name>
<dbReference type="Proteomes" id="UP000002318">
    <property type="component" value="Chromosome"/>
</dbReference>
<evidence type="ECO:0000313" key="2">
    <source>
        <dbReference type="Proteomes" id="UP000002318"/>
    </source>
</evidence>
<evidence type="ECO:0000313" key="1">
    <source>
        <dbReference type="EMBL" id="ADK80417.1"/>
    </source>
</evidence>
<dbReference type="OrthoDB" id="369859at2"/>
<gene>
    <name evidence="1" type="ordered locus">Spirs_1290</name>
</gene>
<proteinExistence type="predicted"/>
<dbReference type="STRING" id="573413.Spirs_1290"/>
<organism evidence="1 2">
    <name type="scientific">Sediminispirochaeta smaragdinae (strain DSM 11293 / JCM 15392 / SEBR 4228)</name>
    <name type="common">Spirochaeta smaragdinae</name>
    <dbReference type="NCBI Taxonomy" id="573413"/>
    <lineage>
        <taxon>Bacteria</taxon>
        <taxon>Pseudomonadati</taxon>
        <taxon>Spirochaetota</taxon>
        <taxon>Spirochaetia</taxon>
        <taxon>Spirochaetales</taxon>
        <taxon>Spirochaetaceae</taxon>
        <taxon>Sediminispirochaeta</taxon>
    </lineage>
</organism>
<dbReference type="KEGG" id="ssm:Spirs_1290"/>
<dbReference type="AlphaFoldDB" id="E1R3Z5"/>
<accession>E1R3Z5</accession>
<dbReference type="HOGENOM" id="CLU_908842_0_0_12"/>
<sequence>MKKDEHKTLTELYLLHQKGMVPWNTLKNETEIYCYEIACHMFRDQDACMTAFVEQVFDKIPAMLQKFQYKGHPLEHYLSKTITLRCKAIRCRVARKRQRELLCRCYHYASFENDLKREWFAAEYPNQNAFFIEEANDYGSIRKTTSPKKILLLALREAEMLDDPLIGKLSEITGKSVDTLVDMVTQLRACIEERKSRYHQLKERRNSAFAKMIELEIKLWECNDPAERTPLREAIVHQQERIRKLDVQLRNKHWHPTQSEIAEVIGIPKGTVGSAIHYLHCSFENFFSADDESDGESNAA</sequence>
<protein>
    <submittedName>
        <fullName evidence="1">Uncharacterized protein</fullName>
    </submittedName>
</protein>